<accession>A0A8S1MQ26</accession>
<proteinExistence type="predicted"/>
<dbReference type="OrthoDB" id="3863715at2759"/>
<feature type="region of interest" description="Disordered" evidence="2">
    <location>
        <begin position="1"/>
        <end position="20"/>
    </location>
</feature>
<keyword evidence="1" id="KW-0175">Coiled coil</keyword>
<evidence type="ECO:0000256" key="1">
    <source>
        <dbReference type="SAM" id="Coils"/>
    </source>
</evidence>
<gene>
    <name evidence="3" type="ORF">PSON_ATCC_30995.1.T0380164</name>
</gene>
<feature type="coiled-coil region" evidence="1">
    <location>
        <begin position="53"/>
        <end position="84"/>
    </location>
</feature>
<name>A0A8S1MQ26_9CILI</name>
<dbReference type="AlphaFoldDB" id="A0A8S1MQ26"/>
<evidence type="ECO:0000313" key="4">
    <source>
        <dbReference type="Proteomes" id="UP000692954"/>
    </source>
</evidence>
<sequence length="198" mass="23599">MRKQISKNSTKQSKQSNKNNINKKFNISNLEYQNFKNQIMGLKENDCIMRKEIKDLERRIQKKLSKIQLKLEEVQKEKKKIKMKGKLKFFWFAKRQEIQLSIVEKYSTNDEIICYNYGSQKHTLKDCQKPKSGSLKFATFFVSSHISRDNPKNSKGLYVYGLDANMQQYSLHSSQLRFKSQEQNHLKIIITTKRRLHE</sequence>
<organism evidence="3 4">
    <name type="scientific">Paramecium sonneborni</name>
    <dbReference type="NCBI Taxonomy" id="65129"/>
    <lineage>
        <taxon>Eukaryota</taxon>
        <taxon>Sar</taxon>
        <taxon>Alveolata</taxon>
        <taxon>Ciliophora</taxon>
        <taxon>Intramacronucleata</taxon>
        <taxon>Oligohymenophorea</taxon>
        <taxon>Peniculida</taxon>
        <taxon>Parameciidae</taxon>
        <taxon>Paramecium</taxon>
    </lineage>
</organism>
<protein>
    <submittedName>
        <fullName evidence="3">Uncharacterized protein</fullName>
    </submittedName>
</protein>
<dbReference type="Proteomes" id="UP000692954">
    <property type="component" value="Unassembled WGS sequence"/>
</dbReference>
<evidence type="ECO:0000256" key="2">
    <source>
        <dbReference type="SAM" id="MobiDB-lite"/>
    </source>
</evidence>
<evidence type="ECO:0000313" key="3">
    <source>
        <dbReference type="EMBL" id="CAD8078865.1"/>
    </source>
</evidence>
<dbReference type="EMBL" id="CAJJDN010000038">
    <property type="protein sequence ID" value="CAD8078865.1"/>
    <property type="molecule type" value="Genomic_DNA"/>
</dbReference>
<comment type="caution">
    <text evidence="3">The sequence shown here is derived from an EMBL/GenBank/DDBJ whole genome shotgun (WGS) entry which is preliminary data.</text>
</comment>
<keyword evidence="4" id="KW-1185">Reference proteome</keyword>
<reference evidence="3" key="1">
    <citation type="submission" date="2021-01" db="EMBL/GenBank/DDBJ databases">
        <authorList>
            <consortium name="Genoscope - CEA"/>
            <person name="William W."/>
        </authorList>
    </citation>
    <scope>NUCLEOTIDE SEQUENCE</scope>
</reference>